<evidence type="ECO:0000256" key="2">
    <source>
        <dbReference type="ARBA" id="ARBA00023315"/>
    </source>
</evidence>
<dbReference type="PANTHER" id="PTHR43877">
    <property type="entry name" value="AMINOALKYLPHOSPHONATE N-ACETYLTRANSFERASE-RELATED-RELATED"/>
    <property type="match status" value="1"/>
</dbReference>
<keyword evidence="2" id="KW-0012">Acyltransferase</keyword>
<organism evidence="4 5">
    <name type="scientific">Bifidobacterium cuniculi</name>
    <dbReference type="NCBI Taxonomy" id="1688"/>
    <lineage>
        <taxon>Bacteria</taxon>
        <taxon>Bacillati</taxon>
        <taxon>Actinomycetota</taxon>
        <taxon>Actinomycetes</taxon>
        <taxon>Bifidobacteriales</taxon>
        <taxon>Bifidobacteriaceae</taxon>
        <taxon>Bifidobacterium</taxon>
    </lineage>
</organism>
<gene>
    <name evidence="4" type="ORF">BCUN_2057</name>
</gene>
<keyword evidence="1" id="KW-0808">Transferase</keyword>
<dbReference type="Gene3D" id="3.40.630.30">
    <property type="match status" value="1"/>
</dbReference>
<dbReference type="Proteomes" id="UP000029067">
    <property type="component" value="Unassembled WGS sequence"/>
</dbReference>
<keyword evidence="5" id="KW-1185">Reference proteome</keyword>
<dbReference type="InterPro" id="IPR016181">
    <property type="entry name" value="Acyl_CoA_acyltransferase"/>
</dbReference>
<dbReference type="eggNOG" id="COG0456">
    <property type="taxonomic scope" value="Bacteria"/>
</dbReference>
<dbReference type="PANTHER" id="PTHR43877:SF2">
    <property type="entry name" value="AMINOALKYLPHOSPHONATE N-ACETYLTRANSFERASE-RELATED"/>
    <property type="match status" value="1"/>
</dbReference>
<evidence type="ECO:0000313" key="5">
    <source>
        <dbReference type="Proteomes" id="UP000029067"/>
    </source>
</evidence>
<evidence type="ECO:0000259" key="3">
    <source>
        <dbReference type="PROSITE" id="PS51186"/>
    </source>
</evidence>
<evidence type="ECO:0000256" key="1">
    <source>
        <dbReference type="ARBA" id="ARBA00022679"/>
    </source>
</evidence>
<dbReference type="InterPro" id="IPR000182">
    <property type="entry name" value="GNAT_dom"/>
</dbReference>
<dbReference type="SUPFAM" id="SSF55729">
    <property type="entry name" value="Acyl-CoA N-acyltransferases (Nat)"/>
    <property type="match status" value="1"/>
</dbReference>
<dbReference type="Pfam" id="PF00583">
    <property type="entry name" value="Acetyltransf_1"/>
    <property type="match status" value="1"/>
</dbReference>
<accession>A0A087AZJ6</accession>
<comment type="caution">
    <text evidence="4">The sequence shown here is derived from an EMBL/GenBank/DDBJ whole genome shotgun (WGS) entry which is preliminary data.</text>
</comment>
<dbReference type="CDD" id="cd04301">
    <property type="entry name" value="NAT_SF"/>
    <property type="match status" value="1"/>
</dbReference>
<dbReference type="GO" id="GO:0016747">
    <property type="term" value="F:acyltransferase activity, transferring groups other than amino-acyl groups"/>
    <property type="evidence" value="ECO:0007669"/>
    <property type="project" value="InterPro"/>
</dbReference>
<protein>
    <submittedName>
        <fullName evidence="4">Transcription repressor</fullName>
    </submittedName>
</protein>
<evidence type="ECO:0000313" key="4">
    <source>
        <dbReference type="EMBL" id="KFI64196.1"/>
    </source>
</evidence>
<sequence length="171" mass="19102">MTTVALAPTRDVRVVRDLSVATFTETFAADNTEEDLAEFLAHDYAEDVLQREIDDPDSVFVLAEVDGVPAGYMKVNVGEAQTEPHDGRYLEVQRIYILAGYKGHGLGTRLMREAFAMARRLGKTRVWLGVWEHNDAAQAFYGKFGFVRTGEHGFQVGDDLQTDWIMEADAA</sequence>
<dbReference type="STRING" id="1688.BCUN_2057"/>
<dbReference type="AlphaFoldDB" id="A0A087AZJ6"/>
<proteinExistence type="predicted"/>
<dbReference type="EMBL" id="JGYV01000005">
    <property type="protein sequence ID" value="KFI64196.1"/>
    <property type="molecule type" value="Genomic_DNA"/>
</dbReference>
<dbReference type="PROSITE" id="PS51186">
    <property type="entry name" value="GNAT"/>
    <property type="match status" value="1"/>
</dbReference>
<dbReference type="OrthoDB" id="143110at2"/>
<dbReference type="InterPro" id="IPR050832">
    <property type="entry name" value="Bact_Acetyltransf"/>
</dbReference>
<reference evidence="4 5" key="1">
    <citation type="submission" date="2014-03" db="EMBL/GenBank/DDBJ databases">
        <title>Genomics of Bifidobacteria.</title>
        <authorList>
            <person name="Ventura M."/>
            <person name="Milani C."/>
            <person name="Lugli G.A."/>
        </authorList>
    </citation>
    <scope>NUCLEOTIDE SEQUENCE [LARGE SCALE GENOMIC DNA]</scope>
    <source>
        <strain evidence="4 5">LMG 10738</strain>
    </source>
</reference>
<feature type="domain" description="N-acetyltransferase" evidence="3">
    <location>
        <begin position="18"/>
        <end position="171"/>
    </location>
</feature>
<name>A0A087AZJ6_9BIFI</name>